<keyword evidence="1" id="KW-0472">Membrane</keyword>
<dbReference type="InterPro" id="IPR047700">
    <property type="entry name" value="NrtS-like"/>
</dbReference>
<evidence type="ECO:0000313" key="2">
    <source>
        <dbReference type="EMBL" id="MFB2882115.1"/>
    </source>
</evidence>
<sequence>MNSFKQYCLCLFDQELMPTAVKVAAVVGTILFLINHGSAVIKGEMNRDRWISAGLTYIIPYCVNIHGQYVSRTRRR</sequence>
<dbReference type="Proteomes" id="UP001576774">
    <property type="component" value="Unassembled WGS sequence"/>
</dbReference>
<dbReference type="EMBL" id="JBHFNQ010000257">
    <property type="protein sequence ID" value="MFB2882115.1"/>
    <property type="molecule type" value="Genomic_DNA"/>
</dbReference>
<accession>A0ABV4XH35</accession>
<comment type="caution">
    <text evidence="2">The sequence shown here is derived from an EMBL/GenBank/DDBJ whole genome shotgun (WGS) entry which is preliminary data.</text>
</comment>
<gene>
    <name evidence="2" type="primary">nrtS</name>
    <name evidence="2" type="ORF">ACE1CC_35150</name>
</gene>
<name>A0ABV4XH35_9CYAN</name>
<evidence type="ECO:0000256" key="1">
    <source>
        <dbReference type="SAM" id="Phobius"/>
    </source>
</evidence>
<dbReference type="NCBIfam" id="NF038050">
    <property type="entry name" value="NrtS"/>
    <property type="match status" value="1"/>
</dbReference>
<protein>
    <submittedName>
        <fullName evidence="2">Nitrate/nitrite transporter NrtS</fullName>
    </submittedName>
</protein>
<organism evidence="2 3">
    <name type="scientific">Floridaenema aerugineum BLCC-F46</name>
    <dbReference type="NCBI Taxonomy" id="3153654"/>
    <lineage>
        <taxon>Bacteria</taxon>
        <taxon>Bacillati</taxon>
        <taxon>Cyanobacteriota</taxon>
        <taxon>Cyanophyceae</taxon>
        <taxon>Oscillatoriophycideae</taxon>
        <taxon>Aerosakkonematales</taxon>
        <taxon>Aerosakkonemataceae</taxon>
        <taxon>Floridanema</taxon>
        <taxon>Floridanema aerugineum</taxon>
    </lineage>
</organism>
<evidence type="ECO:0000313" key="3">
    <source>
        <dbReference type="Proteomes" id="UP001576774"/>
    </source>
</evidence>
<dbReference type="RefSeq" id="WP_413275075.1">
    <property type="nucleotide sequence ID" value="NZ_JBHFNQ010000257.1"/>
</dbReference>
<keyword evidence="1" id="KW-0812">Transmembrane</keyword>
<keyword evidence="1" id="KW-1133">Transmembrane helix</keyword>
<keyword evidence="3" id="KW-1185">Reference proteome</keyword>
<feature type="transmembrane region" description="Helical" evidence="1">
    <location>
        <begin position="20"/>
        <end position="41"/>
    </location>
</feature>
<reference evidence="2 3" key="1">
    <citation type="submission" date="2024-09" db="EMBL/GenBank/DDBJ databases">
        <title>Floridaenema gen nov. (Aerosakkonemataceae, Aerosakkonematales ord. nov., Cyanobacteria) from benthic tropical and subtropical fresh waters, with the description of four new species.</title>
        <authorList>
            <person name="Moretto J.A."/>
            <person name="Berthold D.E."/>
            <person name="Lefler F.W."/>
            <person name="Huang I.-S."/>
            <person name="Laughinghouse H. IV."/>
        </authorList>
    </citation>
    <scope>NUCLEOTIDE SEQUENCE [LARGE SCALE GENOMIC DNA]</scope>
    <source>
        <strain evidence="2 3">BLCC-F46</strain>
    </source>
</reference>
<proteinExistence type="predicted"/>